<comment type="caution">
    <text evidence="2">The sequence shown here is derived from an EMBL/GenBank/DDBJ whole genome shotgun (WGS) entry which is preliminary data.</text>
</comment>
<accession>A0AA35SXV0</accession>
<dbReference type="Proteomes" id="UP001174909">
    <property type="component" value="Unassembled WGS sequence"/>
</dbReference>
<dbReference type="AlphaFoldDB" id="A0AA35SXV0"/>
<feature type="region of interest" description="Disordered" evidence="1">
    <location>
        <begin position="1"/>
        <end position="27"/>
    </location>
</feature>
<evidence type="ECO:0000313" key="3">
    <source>
        <dbReference type="Proteomes" id="UP001174909"/>
    </source>
</evidence>
<name>A0AA35SXV0_GEOBA</name>
<reference evidence="2" key="1">
    <citation type="submission" date="2023-03" db="EMBL/GenBank/DDBJ databases">
        <authorList>
            <person name="Steffen K."/>
            <person name="Cardenas P."/>
        </authorList>
    </citation>
    <scope>NUCLEOTIDE SEQUENCE</scope>
</reference>
<protein>
    <submittedName>
        <fullName evidence="2">Uncharacterized protein</fullName>
    </submittedName>
</protein>
<evidence type="ECO:0000256" key="1">
    <source>
        <dbReference type="SAM" id="MobiDB-lite"/>
    </source>
</evidence>
<gene>
    <name evidence="2" type="ORF">GBAR_LOCUS21249</name>
</gene>
<keyword evidence="3" id="KW-1185">Reference proteome</keyword>
<dbReference type="EMBL" id="CASHTH010002975">
    <property type="protein sequence ID" value="CAI8038105.1"/>
    <property type="molecule type" value="Genomic_DNA"/>
</dbReference>
<sequence length="67" mass="7185">MTSAGRSVPAAFIPTRKKRSSTARGSAPATTCRFTNTATACCLWTKTGCPSPNTFRKTTKVVQSMAW</sequence>
<organism evidence="2 3">
    <name type="scientific">Geodia barretti</name>
    <name type="common">Barrett's horny sponge</name>
    <dbReference type="NCBI Taxonomy" id="519541"/>
    <lineage>
        <taxon>Eukaryota</taxon>
        <taxon>Metazoa</taxon>
        <taxon>Porifera</taxon>
        <taxon>Demospongiae</taxon>
        <taxon>Heteroscleromorpha</taxon>
        <taxon>Tetractinellida</taxon>
        <taxon>Astrophorina</taxon>
        <taxon>Geodiidae</taxon>
        <taxon>Geodia</taxon>
    </lineage>
</organism>
<evidence type="ECO:0000313" key="2">
    <source>
        <dbReference type="EMBL" id="CAI8038105.1"/>
    </source>
</evidence>
<proteinExistence type="predicted"/>